<dbReference type="AlphaFoldDB" id="A0A1M6R5J8"/>
<dbReference type="GO" id="GO:0016226">
    <property type="term" value="P:iron-sulfur cluster assembly"/>
    <property type="evidence" value="ECO:0007669"/>
    <property type="project" value="InterPro"/>
</dbReference>
<dbReference type="EMBL" id="FRAW01000003">
    <property type="protein sequence ID" value="SHK27722.1"/>
    <property type="molecule type" value="Genomic_DNA"/>
</dbReference>
<keyword evidence="3" id="KW-1185">Reference proteome</keyword>
<dbReference type="Proteomes" id="UP000184275">
    <property type="component" value="Unassembled WGS sequence"/>
</dbReference>
<protein>
    <submittedName>
        <fullName evidence="2">Fe-S cluster assembly protein SufD</fullName>
    </submittedName>
</protein>
<dbReference type="InterPro" id="IPR055346">
    <property type="entry name" value="Fe-S_cluster_assembly_SufBD"/>
</dbReference>
<name>A0A1M6R5J8_9BACT</name>
<evidence type="ECO:0000313" key="2">
    <source>
        <dbReference type="EMBL" id="SHK27722.1"/>
    </source>
</evidence>
<organism evidence="2 3">
    <name type="scientific">Fibrobacter intestinalis</name>
    <dbReference type="NCBI Taxonomy" id="28122"/>
    <lineage>
        <taxon>Bacteria</taxon>
        <taxon>Pseudomonadati</taxon>
        <taxon>Fibrobacterota</taxon>
        <taxon>Fibrobacteria</taxon>
        <taxon>Fibrobacterales</taxon>
        <taxon>Fibrobacteraceae</taxon>
        <taxon>Fibrobacter</taxon>
    </lineage>
</organism>
<proteinExistence type="predicted"/>
<dbReference type="Pfam" id="PF01458">
    <property type="entry name" value="SUFBD_core"/>
    <property type="match status" value="1"/>
</dbReference>
<reference evidence="3" key="1">
    <citation type="submission" date="2016-11" db="EMBL/GenBank/DDBJ databases">
        <authorList>
            <person name="Varghese N."/>
            <person name="Submissions S."/>
        </authorList>
    </citation>
    <scope>NUCLEOTIDE SEQUENCE [LARGE SCALE GENOMIC DNA]</scope>
    <source>
        <strain evidence="3">UWOS</strain>
    </source>
</reference>
<dbReference type="InterPro" id="IPR037284">
    <property type="entry name" value="SUF_FeS_clus_asmbl_SufBD_sf"/>
</dbReference>
<evidence type="ECO:0000259" key="1">
    <source>
        <dbReference type="Pfam" id="PF01458"/>
    </source>
</evidence>
<dbReference type="PANTHER" id="PTHR43575:SF1">
    <property type="entry name" value="PROTEIN ABCI7, CHLOROPLASTIC"/>
    <property type="match status" value="1"/>
</dbReference>
<evidence type="ECO:0000313" key="3">
    <source>
        <dbReference type="Proteomes" id="UP000184275"/>
    </source>
</evidence>
<accession>A0A1M6R5J8</accession>
<gene>
    <name evidence="2" type="ORF">SAMN05720469_103117</name>
</gene>
<dbReference type="SUPFAM" id="SSF101960">
    <property type="entry name" value="Stabilizer of iron transporter SufD"/>
    <property type="match status" value="1"/>
</dbReference>
<dbReference type="InterPro" id="IPR000825">
    <property type="entry name" value="SUF_FeS_clus_asmbl_SufBD_core"/>
</dbReference>
<dbReference type="PANTHER" id="PTHR43575">
    <property type="entry name" value="PROTEIN ABCI7, CHLOROPLASTIC"/>
    <property type="match status" value="1"/>
</dbReference>
<dbReference type="RefSeq" id="WP_073302460.1">
    <property type="nucleotide sequence ID" value="NZ_FRAW01000003.1"/>
</dbReference>
<feature type="domain" description="SUF system FeS cluster assembly SufBD core" evidence="1">
    <location>
        <begin position="107"/>
        <end position="329"/>
    </location>
</feature>
<sequence>MQKEALERIRAIGLPTRHSEDWNYFPISLLAQAEGLRFIADPSIPIEPKDNRNEERLSQAGISPKDFQVESETDFAALLPIALGAQTLVKNIGKGESENGILKAHDEFSHTVFRIGDGARVSLEILENKIPRNLSAERLDFFVGANAQLELFSTEESHAGELKFRSIHVFQSENSQVDILDFNRTESVRRIEVKVLLNGENARFAFRELNLLSGKASENGFVRVQHNAPQCKSHQFVRNLLSGASSMSYDGGVIASANCPGTDSSELVNTILLSDDSKVRVKPTLKIYHDDVSCSHGNTVGSLDDEAIFYLTSRGIEKEKAEALLQQAFAKDLIAEHPGQAGRERLFKLLNA</sequence>